<dbReference type="FunFam" id="3.30.565.10:FF:000023">
    <property type="entry name" value="PAS domain-containing sensor histidine kinase"/>
    <property type="match status" value="1"/>
</dbReference>
<organism evidence="14">
    <name type="scientific">hydrothermal vent metagenome</name>
    <dbReference type="NCBI Taxonomy" id="652676"/>
    <lineage>
        <taxon>unclassified sequences</taxon>
        <taxon>metagenomes</taxon>
        <taxon>ecological metagenomes</taxon>
    </lineage>
</organism>
<keyword evidence="10" id="KW-0902">Two-component regulatory system</keyword>
<keyword evidence="9" id="KW-0067">ATP-binding</keyword>
<dbReference type="GO" id="GO:0005524">
    <property type="term" value="F:ATP binding"/>
    <property type="evidence" value="ECO:0007669"/>
    <property type="project" value="UniProtKB-KW"/>
</dbReference>
<keyword evidence="7" id="KW-0547">Nucleotide-binding</keyword>
<evidence type="ECO:0000256" key="1">
    <source>
        <dbReference type="ARBA" id="ARBA00000085"/>
    </source>
</evidence>
<dbReference type="Pfam" id="PF00512">
    <property type="entry name" value="HisKA"/>
    <property type="match status" value="1"/>
</dbReference>
<keyword evidence="12" id="KW-1133">Transmembrane helix</keyword>
<keyword evidence="6" id="KW-0808">Transferase</keyword>
<keyword evidence="5" id="KW-0597">Phosphoprotein</keyword>
<name>A0A3B1DAT1_9ZZZZ</name>
<dbReference type="FunFam" id="1.10.287.130:FF:000001">
    <property type="entry name" value="Two-component sensor histidine kinase"/>
    <property type="match status" value="1"/>
</dbReference>
<dbReference type="PANTHER" id="PTHR43047:SF72">
    <property type="entry name" value="OSMOSENSING HISTIDINE PROTEIN KINASE SLN1"/>
    <property type="match status" value="1"/>
</dbReference>
<dbReference type="GO" id="GO:0000155">
    <property type="term" value="F:phosphorelay sensor kinase activity"/>
    <property type="evidence" value="ECO:0007669"/>
    <property type="project" value="InterPro"/>
</dbReference>
<dbReference type="Gene3D" id="1.10.287.130">
    <property type="match status" value="1"/>
</dbReference>
<dbReference type="SMART" id="SM00387">
    <property type="entry name" value="HATPase_c"/>
    <property type="match status" value="1"/>
</dbReference>
<dbReference type="InterPro" id="IPR036890">
    <property type="entry name" value="HATPase_C_sf"/>
</dbReference>
<accession>A0A3B1DAT1</accession>
<dbReference type="Gene3D" id="3.30.450.40">
    <property type="match status" value="1"/>
</dbReference>
<keyword evidence="8" id="KW-0418">Kinase</keyword>
<dbReference type="Gene3D" id="3.30.565.10">
    <property type="entry name" value="Histidine kinase-like ATPase, C-terminal domain"/>
    <property type="match status" value="1"/>
</dbReference>
<dbReference type="SUPFAM" id="SSF55781">
    <property type="entry name" value="GAF domain-like"/>
    <property type="match status" value="1"/>
</dbReference>
<dbReference type="InterPro" id="IPR003661">
    <property type="entry name" value="HisK_dim/P_dom"/>
</dbReference>
<keyword evidence="11 12" id="KW-0472">Membrane</keyword>
<evidence type="ECO:0000256" key="4">
    <source>
        <dbReference type="ARBA" id="ARBA00022475"/>
    </source>
</evidence>
<dbReference type="PROSITE" id="PS50109">
    <property type="entry name" value="HIS_KIN"/>
    <property type="match status" value="1"/>
</dbReference>
<dbReference type="EC" id="2.7.13.3" evidence="3"/>
<comment type="catalytic activity">
    <reaction evidence="1">
        <text>ATP + protein L-histidine = ADP + protein N-phospho-L-histidine.</text>
        <dbReference type="EC" id="2.7.13.3"/>
    </reaction>
</comment>
<dbReference type="EMBL" id="UOGJ01000138">
    <property type="protein sequence ID" value="VAX37852.1"/>
    <property type="molecule type" value="Genomic_DNA"/>
</dbReference>
<evidence type="ECO:0000313" key="14">
    <source>
        <dbReference type="EMBL" id="VAX37852.1"/>
    </source>
</evidence>
<proteinExistence type="predicted"/>
<gene>
    <name evidence="14" type="ORF">MNBD_UNCLBAC01-1676</name>
</gene>
<dbReference type="InterPro" id="IPR029016">
    <property type="entry name" value="GAF-like_dom_sf"/>
</dbReference>
<keyword evidence="4" id="KW-1003">Cell membrane</keyword>
<dbReference type="GO" id="GO:0005886">
    <property type="term" value="C:plasma membrane"/>
    <property type="evidence" value="ECO:0007669"/>
    <property type="project" value="UniProtKB-SubCell"/>
</dbReference>
<dbReference type="AlphaFoldDB" id="A0A3B1DAT1"/>
<evidence type="ECO:0000256" key="6">
    <source>
        <dbReference type="ARBA" id="ARBA00022679"/>
    </source>
</evidence>
<dbReference type="SUPFAM" id="SSF55874">
    <property type="entry name" value="ATPase domain of HSP90 chaperone/DNA topoisomerase II/histidine kinase"/>
    <property type="match status" value="1"/>
</dbReference>
<dbReference type="GO" id="GO:0009927">
    <property type="term" value="F:histidine phosphotransfer kinase activity"/>
    <property type="evidence" value="ECO:0007669"/>
    <property type="project" value="TreeGrafter"/>
</dbReference>
<evidence type="ECO:0000256" key="2">
    <source>
        <dbReference type="ARBA" id="ARBA00004236"/>
    </source>
</evidence>
<evidence type="ECO:0000256" key="3">
    <source>
        <dbReference type="ARBA" id="ARBA00012438"/>
    </source>
</evidence>
<feature type="transmembrane region" description="Helical" evidence="12">
    <location>
        <begin position="6"/>
        <end position="28"/>
    </location>
</feature>
<evidence type="ECO:0000256" key="5">
    <source>
        <dbReference type="ARBA" id="ARBA00022553"/>
    </source>
</evidence>
<dbReference type="InterPro" id="IPR005467">
    <property type="entry name" value="His_kinase_dom"/>
</dbReference>
<evidence type="ECO:0000256" key="8">
    <source>
        <dbReference type="ARBA" id="ARBA00022777"/>
    </source>
</evidence>
<dbReference type="InterPro" id="IPR036097">
    <property type="entry name" value="HisK_dim/P_sf"/>
</dbReference>
<evidence type="ECO:0000256" key="9">
    <source>
        <dbReference type="ARBA" id="ARBA00022840"/>
    </source>
</evidence>
<dbReference type="Pfam" id="PF02518">
    <property type="entry name" value="HATPase_c"/>
    <property type="match status" value="1"/>
</dbReference>
<sequence length="502" mass="56440">MDILLLSNLEIVIGTLLLICIGALFTVLNKKTNRIIFLQKIVSKLKKSFDSLDEQAKLIVKTDIELNKTQEELDKRLESLDSLQKASRLISTTLNEKEIFLHLDQSIITELGFEKNLTLIYDKKETLHCRVSLGFSKNDADFIVSNFSNEAEIIKILKSGETFCSVQISTQQRAAISQLFGLEQFILSPILTQNGMIGFVFIGNQSNTSPITEGDQELIAILANQIGQSLENARLFEEVYRSSQVLETKVQERTKQLSSALEEVQKINKAKSDFISAVSHELRTPLTSIKGYASILMAGKLGEIPEPVKERLNKVNKHSDNLVALINDLLDISRIESGRVEMNITQCQIKDLIENVHDLLTPQMKEKNIQWTTNINENLPEISVDGRQIERVFINLVSNAIKFTPQNGTISIKAHITNDIVELEVSDTGIGISDEDIARLFDEFYRVENKINQNVKGTGLGLALTKKIIEAHNGKIWITSKLNEGTTFHFTLQPSTQKDFNL</sequence>
<evidence type="ECO:0000256" key="12">
    <source>
        <dbReference type="SAM" id="Phobius"/>
    </source>
</evidence>
<protein>
    <recommendedName>
        <fullName evidence="3">histidine kinase</fullName>
        <ecNumber evidence="3">2.7.13.3</ecNumber>
    </recommendedName>
</protein>
<evidence type="ECO:0000256" key="7">
    <source>
        <dbReference type="ARBA" id="ARBA00022741"/>
    </source>
</evidence>
<dbReference type="InterPro" id="IPR004358">
    <property type="entry name" value="Sig_transdc_His_kin-like_C"/>
</dbReference>
<evidence type="ECO:0000256" key="10">
    <source>
        <dbReference type="ARBA" id="ARBA00023012"/>
    </source>
</evidence>
<dbReference type="PRINTS" id="PR00344">
    <property type="entry name" value="BCTRLSENSOR"/>
</dbReference>
<evidence type="ECO:0000259" key="13">
    <source>
        <dbReference type="PROSITE" id="PS50109"/>
    </source>
</evidence>
<feature type="domain" description="Histidine kinase" evidence="13">
    <location>
        <begin position="277"/>
        <end position="496"/>
    </location>
</feature>
<evidence type="ECO:0000256" key="11">
    <source>
        <dbReference type="ARBA" id="ARBA00023136"/>
    </source>
</evidence>
<dbReference type="InterPro" id="IPR003594">
    <property type="entry name" value="HATPase_dom"/>
</dbReference>
<dbReference type="CDD" id="cd00082">
    <property type="entry name" value="HisKA"/>
    <property type="match status" value="1"/>
</dbReference>
<comment type="subcellular location">
    <subcellularLocation>
        <location evidence="2">Cell membrane</location>
    </subcellularLocation>
</comment>
<reference evidence="14" key="1">
    <citation type="submission" date="2018-06" db="EMBL/GenBank/DDBJ databases">
        <authorList>
            <person name="Zhirakovskaya E."/>
        </authorList>
    </citation>
    <scope>NUCLEOTIDE SEQUENCE</scope>
</reference>
<dbReference type="SMART" id="SM00388">
    <property type="entry name" value="HisKA"/>
    <property type="match status" value="1"/>
</dbReference>
<dbReference type="PANTHER" id="PTHR43047">
    <property type="entry name" value="TWO-COMPONENT HISTIDINE PROTEIN KINASE"/>
    <property type="match status" value="1"/>
</dbReference>
<keyword evidence="12" id="KW-0812">Transmembrane</keyword>
<dbReference type="SUPFAM" id="SSF47384">
    <property type="entry name" value="Homodimeric domain of signal transducing histidine kinase"/>
    <property type="match status" value="1"/>
</dbReference>